<dbReference type="Gene3D" id="1.10.260.40">
    <property type="entry name" value="lambda repressor-like DNA-binding domains"/>
    <property type="match status" value="1"/>
</dbReference>
<dbReference type="InterPro" id="IPR000843">
    <property type="entry name" value="HTH_LacI"/>
</dbReference>
<dbReference type="Gene3D" id="3.40.50.2300">
    <property type="match status" value="2"/>
</dbReference>
<dbReference type="InterPro" id="IPR010982">
    <property type="entry name" value="Lambda_DNA-bd_dom_sf"/>
</dbReference>
<proteinExistence type="predicted"/>
<dbReference type="CDD" id="cd01544">
    <property type="entry name" value="PBP1_GalR"/>
    <property type="match status" value="1"/>
</dbReference>
<dbReference type="GO" id="GO:0003677">
    <property type="term" value="F:DNA binding"/>
    <property type="evidence" value="ECO:0007669"/>
    <property type="project" value="UniProtKB-KW"/>
</dbReference>
<dbReference type="EMBL" id="JBHRZV010000017">
    <property type="protein sequence ID" value="MFC3927542.1"/>
    <property type="molecule type" value="Genomic_DNA"/>
</dbReference>
<keyword evidence="3" id="KW-0804">Transcription</keyword>
<reference evidence="6" key="1">
    <citation type="journal article" date="2019" name="Int. J. Syst. Evol. Microbiol.">
        <title>The Global Catalogue of Microorganisms (GCM) 10K type strain sequencing project: providing services to taxonomists for standard genome sequencing and annotation.</title>
        <authorList>
            <consortium name="The Broad Institute Genomics Platform"/>
            <consortium name="The Broad Institute Genome Sequencing Center for Infectious Disease"/>
            <person name="Wu L."/>
            <person name="Ma J."/>
        </authorList>
    </citation>
    <scope>NUCLEOTIDE SEQUENCE [LARGE SCALE GENOMIC DNA]</scope>
    <source>
        <strain evidence="6">CCUG 67170</strain>
    </source>
</reference>
<dbReference type="PANTHER" id="PTHR30146">
    <property type="entry name" value="LACI-RELATED TRANSCRIPTIONAL REPRESSOR"/>
    <property type="match status" value="1"/>
</dbReference>
<dbReference type="PROSITE" id="PS00356">
    <property type="entry name" value="HTH_LACI_1"/>
    <property type="match status" value="1"/>
</dbReference>
<keyword evidence="2 5" id="KW-0238">DNA-binding</keyword>
<dbReference type="InterPro" id="IPR028082">
    <property type="entry name" value="Peripla_BP_I"/>
</dbReference>
<dbReference type="SMART" id="SM00354">
    <property type="entry name" value="HTH_LACI"/>
    <property type="match status" value="1"/>
</dbReference>
<dbReference type="PROSITE" id="PS50932">
    <property type="entry name" value="HTH_LACI_2"/>
    <property type="match status" value="1"/>
</dbReference>
<dbReference type="PANTHER" id="PTHR30146:SF149">
    <property type="entry name" value="HTH-TYPE TRANSCRIPTIONAL REGULATOR EBGR"/>
    <property type="match status" value="1"/>
</dbReference>
<sequence>MATLKDIALAAGVSSSTVSRVLNQDPILSVGEETRKTILRTADQLGYTRHLTTGKMAERQTLAIVQWYSQQEELNDLYYYAIRLGIEQRALELGMDIQRYFNQTIFEQAVDVDGIIAIGKFSDDQIRALAQICPRLVFVDSDTLMQGYSCVTTDFDNAVHQVIQHFTHAKLGPIGMIAGEEHTSDGKEQLIDQRFITFKNDMTNLGLYQAKLIYVGNFSTQSGYNLMKQAIQELGDQLPRAFFIANDTLAIGALRALHEENIAVPERVSLISFNDTSLTKQVFPALSSITVFTEEMGKTAVDMFKTEFDQPTDIPKMIRLATKLILRESSL</sequence>
<evidence type="ECO:0000256" key="2">
    <source>
        <dbReference type="ARBA" id="ARBA00023125"/>
    </source>
</evidence>
<accession>A0ABV8CU75</accession>
<dbReference type="SUPFAM" id="SSF53822">
    <property type="entry name" value="Periplasmic binding protein-like I"/>
    <property type="match status" value="1"/>
</dbReference>
<evidence type="ECO:0000256" key="3">
    <source>
        <dbReference type="ARBA" id="ARBA00023163"/>
    </source>
</evidence>
<dbReference type="PRINTS" id="PR00036">
    <property type="entry name" value="HTHLACI"/>
</dbReference>
<feature type="domain" description="HTH lacI-type" evidence="4">
    <location>
        <begin position="2"/>
        <end position="58"/>
    </location>
</feature>
<dbReference type="Pfam" id="PF13377">
    <property type="entry name" value="Peripla_BP_3"/>
    <property type="match status" value="1"/>
</dbReference>
<gene>
    <name evidence="5" type="ORF">ACFORF_02715</name>
</gene>
<name>A0ABV8CU75_9STRE</name>
<keyword evidence="6" id="KW-1185">Reference proteome</keyword>
<dbReference type="InterPro" id="IPR046335">
    <property type="entry name" value="LacI/GalR-like_sensor"/>
</dbReference>
<evidence type="ECO:0000256" key="1">
    <source>
        <dbReference type="ARBA" id="ARBA00023015"/>
    </source>
</evidence>
<organism evidence="5 6">
    <name type="scientific">Streptococcus caprae</name>
    <dbReference type="NCBI Taxonomy" id="1640501"/>
    <lineage>
        <taxon>Bacteria</taxon>
        <taxon>Bacillati</taxon>
        <taxon>Bacillota</taxon>
        <taxon>Bacilli</taxon>
        <taxon>Lactobacillales</taxon>
        <taxon>Streptococcaceae</taxon>
        <taxon>Streptococcus</taxon>
    </lineage>
</organism>
<dbReference type="Pfam" id="PF00356">
    <property type="entry name" value="LacI"/>
    <property type="match status" value="1"/>
</dbReference>
<evidence type="ECO:0000259" key="4">
    <source>
        <dbReference type="PROSITE" id="PS50932"/>
    </source>
</evidence>
<comment type="caution">
    <text evidence="5">The sequence shown here is derived from an EMBL/GenBank/DDBJ whole genome shotgun (WGS) entry which is preliminary data.</text>
</comment>
<keyword evidence="1" id="KW-0805">Transcription regulation</keyword>
<dbReference type="SUPFAM" id="SSF47413">
    <property type="entry name" value="lambda repressor-like DNA-binding domains"/>
    <property type="match status" value="1"/>
</dbReference>
<dbReference type="Proteomes" id="UP001595807">
    <property type="component" value="Unassembled WGS sequence"/>
</dbReference>
<protein>
    <submittedName>
        <fullName evidence="5">LacI family DNA-binding transcriptional regulator</fullName>
    </submittedName>
</protein>
<dbReference type="RefSeq" id="WP_380425239.1">
    <property type="nucleotide sequence ID" value="NZ_JBHRZV010000017.1"/>
</dbReference>
<evidence type="ECO:0000313" key="6">
    <source>
        <dbReference type="Proteomes" id="UP001595807"/>
    </source>
</evidence>
<evidence type="ECO:0000313" key="5">
    <source>
        <dbReference type="EMBL" id="MFC3927542.1"/>
    </source>
</evidence>
<dbReference type="CDD" id="cd01392">
    <property type="entry name" value="HTH_LacI"/>
    <property type="match status" value="1"/>
</dbReference>